<feature type="region of interest" description="Disordered" evidence="1">
    <location>
        <begin position="28"/>
        <end position="95"/>
    </location>
</feature>
<evidence type="ECO:0000256" key="2">
    <source>
        <dbReference type="SAM" id="SignalP"/>
    </source>
</evidence>
<dbReference type="Proteomes" id="UP000324974">
    <property type="component" value="Chromosome"/>
</dbReference>
<organism evidence="3 4">
    <name type="scientific">Limnoglobus roseus</name>
    <dbReference type="NCBI Taxonomy" id="2598579"/>
    <lineage>
        <taxon>Bacteria</taxon>
        <taxon>Pseudomonadati</taxon>
        <taxon>Planctomycetota</taxon>
        <taxon>Planctomycetia</taxon>
        <taxon>Gemmatales</taxon>
        <taxon>Gemmataceae</taxon>
        <taxon>Limnoglobus</taxon>
    </lineage>
</organism>
<keyword evidence="2" id="KW-0732">Signal</keyword>
<dbReference type="KEGG" id="lrs:PX52LOC_00178"/>
<dbReference type="AlphaFoldDB" id="A0A5C1A862"/>
<reference evidence="4" key="1">
    <citation type="submission" date="2019-08" db="EMBL/GenBank/DDBJ databases">
        <title>Limnoglobus roseus gen. nov., sp. nov., a novel freshwater planctomycete with a giant genome from the family Gemmataceae.</title>
        <authorList>
            <person name="Kulichevskaya I.S."/>
            <person name="Naumoff D.G."/>
            <person name="Miroshnikov K."/>
            <person name="Ivanova A."/>
            <person name="Philippov D.A."/>
            <person name="Hakobyan A."/>
            <person name="Rijpstra I.C."/>
            <person name="Sinninghe Damste J.S."/>
            <person name="Liesack W."/>
            <person name="Dedysh S.N."/>
        </authorList>
    </citation>
    <scope>NUCLEOTIDE SEQUENCE [LARGE SCALE GENOMIC DNA]</scope>
    <source>
        <strain evidence="4">PX52</strain>
    </source>
</reference>
<dbReference type="EMBL" id="CP042425">
    <property type="protein sequence ID" value="QEL13324.1"/>
    <property type="molecule type" value="Genomic_DNA"/>
</dbReference>
<evidence type="ECO:0008006" key="5">
    <source>
        <dbReference type="Google" id="ProtNLM"/>
    </source>
</evidence>
<feature type="chain" id="PRO_5022861414" description="Magnesium transporter MgtE intracellular domain-containing protein" evidence="2">
    <location>
        <begin position="20"/>
        <end position="261"/>
    </location>
</feature>
<evidence type="ECO:0000256" key="1">
    <source>
        <dbReference type="SAM" id="MobiDB-lite"/>
    </source>
</evidence>
<feature type="signal peptide" evidence="2">
    <location>
        <begin position="1"/>
        <end position="19"/>
    </location>
</feature>
<name>A0A5C1A862_9BACT</name>
<dbReference type="RefSeq" id="WP_149108303.1">
    <property type="nucleotide sequence ID" value="NZ_CP042425.1"/>
</dbReference>
<protein>
    <recommendedName>
        <fullName evidence="5">Magnesium transporter MgtE intracellular domain-containing protein</fullName>
    </recommendedName>
</protein>
<proteinExistence type="predicted"/>
<sequence length="261" mass="28771">MKNLIILALTSMLLFSVSAGLSMWLKQSKEEAAKPEAKKDEPKKDADKEKKAEKDDHGKPADKGDHAKPAEKGHGPETSHADTGDLARSREREEKLQKRLEQIEIVLQDAREQREVQDKLSKQVATETKATLERNIELDNRASTLQKQRDELEKSVAEVKKTPLPADLKKAQAEADAAEAKNLEKVASVVEAMPTDKAALQLQEMANDGKLETVVKVLGKMKERQTAKILAEIPDIALAGQLLDKMRSTKRPAPAPEAAGH</sequence>
<evidence type="ECO:0000313" key="3">
    <source>
        <dbReference type="EMBL" id="QEL13324.1"/>
    </source>
</evidence>
<keyword evidence="4" id="KW-1185">Reference proteome</keyword>
<gene>
    <name evidence="3" type="ORF">PX52LOC_00178</name>
</gene>
<evidence type="ECO:0000313" key="4">
    <source>
        <dbReference type="Proteomes" id="UP000324974"/>
    </source>
</evidence>
<accession>A0A5C1A862</accession>